<dbReference type="Pfam" id="PF00155">
    <property type="entry name" value="Aminotran_1_2"/>
    <property type="match status" value="1"/>
</dbReference>
<dbReference type="PANTHER" id="PTHR11751">
    <property type="entry name" value="ALANINE AMINOTRANSFERASE"/>
    <property type="match status" value="1"/>
</dbReference>
<keyword evidence="4" id="KW-0808">Transferase</keyword>
<evidence type="ECO:0000256" key="5">
    <source>
        <dbReference type="ARBA" id="ARBA00022898"/>
    </source>
</evidence>
<dbReference type="OrthoDB" id="1732682at2759"/>
<evidence type="ECO:0000259" key="10">
    <source>
        <dbReference type="Pfam" id="PF00155"/>
    </source>
</evidence>
<keyword evidence="3" id="KW-0032">Aminotransferase</keyword>
<evidence type="ECO:0000256" key="3">
    <source>
        <dbReference type="ARBA" id="ARBA00022576"/>
    </source>
</evidence>
<protein>
    <recommendedName>
        <fullName evidence="8">alanine transaminase</fullName>
        <ecNumber evidence="8">2.6.1.2</ecNumber>
    </recommendedName>
</protein>
<dbReference type="PANTHER" id="PTHR11751:SF29">
    <property type="entry name" value="ALANINE TRANSAMINASE"/>
    <property type="match status" value="1"/>
</dbReference>
<comment type="catalytic activity">
    <reaction evidence="9">
        <text>L-alanine + 2-oxoglutarate = pyruvate + L-glutamate</text>
        <dbReference type="Rhea" id="RHEA:19453"/>
        <dbReference type="ChEBI" id="CHEBI:15361"/>
        <dbReference type="ChEBI" id="CHEBI:16810"/>
        <dbReference type="ChEBI" id="CHEBI:29985"/>
        <dbReference type="ChEBI" id="CHEBI:57972"/>
        <dbReference type="EC" id="2.6.1.2"/>
    </reaction>
</comment>
<reference evidence="13" key="1">
    <citation type="submission" date="2016-06" db="UniProtKB">
        <authorList>
            <consortium name="WormBaseParasite"/>
        </authorList>
    </citation>
    <scope>IDENTIFICATION</scope>
</reference>
<comment type="similarity">
    <text evidence="7">Belongs to the class-I pyridoxal-phosphate-dependent aminotransferase family. Alanine aminotransferase subfamily.</text>
</comment>
<dbReference type="InterPro" id="IPR015424">
    <property type="entry name" value="PyrdxlP-dep_Trfase"/>
</dbReference>
<comment type="cofactor">
    <cofactor evidence="1">
        <name>pyridoxal 5'-phosphate</name>
        <dbReference type="ChEBI" id="CHEBI:597326"/>
    </cofactor>
</comment>
<dbReference type="Proteomes" id="UP000272942">
    <property type="component" value="Unassembled WGS sequence"/>
</dbReference>
<evidence type="ECO:0000256" key="8">
    <source>
        <dbReference type="ARBA" id="ARBA00026106"/>
    </source>
</evidence>
<dbReference type="InterPro" id="IPR004839">
    <property type="entry name" value="Aminotransferase_I/II_large"/>
</dbReference>
<dbReference type="UniPathway" id="UPA00528">
    <property type="reaction ID" value="UER00586"/>
</dbReference>
<dbReference type="AlphaFoldDB" id="A0A183B2C7"/>
<accession>A0A183B2C7</accession>
<keyword evidence="12" id="KW-1185">Reference proteome</keyword>
<evidence type="ECO:0000313" key="13">
    <source>
        <dbReference type="WBParaSite" id="ECPE_0001340101-mRNA-1"/>
    </source>
</evidence>
<comment type="pathway">
    <text evidence="6">Amino-acid degradation; L-alanine degradation via transaminase pathway; pyruvate from L-alanine: step 1/1.</text>
</comment>
<dbReference type="SUPFAM" id="SSF53383">
    <property type="entry name" value="PLP-dependent transferases"/>
    <property type="match status" value="1"/>
</dbReference>
<dbReference type="WBParaSite" id="ECPE_0001340101-mRNA-1">
    <property type="protein sequence ID" value="ECPE_0001340101-mRNA-1"/>
    <property type="gene ID" value="ECPE_0001340101"/>
</dbReference>
<evidence type="ECO:0000256" key="2">
    <source>
        <dbReference type="ARBA" id="ARBA00011738"/>
    </source>
</evidence>
<reference evidence="11 12" key="2">
    <citation type="submission" date="2018-11" db="EMBL/GenBank/DDBJ databases">
        <authorList>
            <consortium name="Pathogen Informatics"/>
        </authorList>
    </citation>
    <scope>NUCLEOTIDE SEQUENCE [LARGE SCALE GENOMIC DNA]</scope>
    <source>
        <strain evidence="11 12">Egypt</strain>
    </source>
</reference>
<dbReference type="InterPro" id="IPR015421">
    <property type="entry name" value="PyrdxlP-dep_Trfase_major"/>
</dbReference>
<organism evidence="13">
    <name type="scientific">Echinostoma caproni</name>
    <dbReference type="NCBI Taxonomy" id="27848"/>
    <lineage>
        <taxon>Eukaryota</taxon>
        <taxon>Metazoa</taxon>
        <taxon>Spiralia</taxon>
        <taxon>Lophotrochozoa</taxon>
        <taxon>Platyhelminthes</taxon>
        <taxon>Trematoda</taxon>
        <taxon>Digenea</taxon>
        <taxon>Plagiorchiida</taxon>
        <taxon>Echinostomata</taxon>
        <taxon>Echinostomatoidea</taxon>
        <taxon>Echinostomatidae</taxon>
        <taxon>Echinostoma</taxon>
    </lineage>
</organism>
<evidence type="ECO:0000256" key="7">
    <source>
        <dbReference type="ARBA" id="ARBA00025785"/>
    </source>
</evidence>
<feature type="domain" description="Aminotransferase class I/classII large" evidence="10">
    <location>
        <begin position="50"/>
        <end position="127"/>
    </location>
</feature>
<evidence type="ECO:0000313" key="12">
    <source>
        <dbReference type="Proteomes" id="UP000272942"/>
    </source>
</evidence>
<dbReference type="InterPro" id="IPR045088">
    <property type="entry name" value="ALAT1/2-like"/>
</dbReference>
<dbReference type="Gene3D" id="3.40.640.10">
    <property type="entry name" value="Type I PLP-dependent aspartate aminotransferase-like (Major domain)"/>
    <property type="match status" value="1"/>
</dbReference>
<sequence length="205" mass="23905">MKINFISKKDPSDITIFSLTTKFSPLTSPTLYCIIRFISFVFEKSHQIGYYLDEEHEWGLNVDQLEATLKEHSKNCFPRALVVINPGNPTGQVLPEKVIKRVLEFAHRHSLVVLADEVYQHNIYTPDRKFVSFKRALHDIGGAIAKEVQLASFIKHERCRKMVKGMCIEPLKGLFSFECTYLFNEHRIHFLDVFIFQHEETNLFL</sequence>
<dbReference type="GO" id="GO:0030170">
    <property type="term" value="F:pyridoxal phosphate binding"/>
    <property type="evidence" value="ECO:0007669"/>
    <property type="project" value="InterPro"/>
</dbReference>
<dbReference type="EMBL" id="UZAN01054907">
    <property type="protein sequence ID" value="VDP90634.1"/>
    <property type="molecule type" value="Genomic_DNA"/>
</dbReference>
<evidence type="ECO:0000256" key="9">
    <source>
        <dbReference type="ARBA" id="ARBA00047412"/>
    </source>
</evidence>
<keyword evidence="5" id="KW-0663">Pyridoxal phosphate</keyword>
<evidence type="ECO:0000313" key="11">
    <source>
        <dbReference type="EMBL" id="VDP90634.1"/>
    </source>
</evidence>
<dbReference type="EC" id="2.6.1.2" evidence="8"/>
<gene>
    <name evidence="11" type="ORF">ECPE_LOCUS13362</name>
</gene>
<dbReference type="GO" id="GO:0042853">
    <property type="term" value="P:L-alanine catabolic process"/>
    <property type="evidence" value="ECO:0007669"/>
    <property type="project" value="UniProtKB-UniPathway"/>
</dbReference>
<proteinExistence type="inferred from homology"/>
<comment type="subunit">
    <text evidence="2">Homodimer.</text>
</comment>
<evidence type="ECO:0000256" key="6">
    <source>
        <dbReference type="ARBA" id="ARBA00025708"/>
    </source>
</evidence>
<evidence type="ECO:0000256" key="1">
    <source>
        <dbReference type="ARBA" id="ARBA00001933"/>
    </source>
</evidence>
<name>A0A183B2C7_9TREM</name>
<evidence type="ECO:0000256" key="4">
    <source>
        <dbReference type="ARBA" id="ARBA00022679"/>
    </source>
</evidence>
<dbReference type="GO" id="GO:0004021">
    <property type="term" value="F:L-alanine:2-oxoglutarate aminotransferase activity"/>
    <property type="evidence" value="ECO:0007669"/>
    <property type="project" value="UniProtKB-EC"/>
</dbReference>